<dbReference type="InterPro" id="IPR001920">
    <property type="entry name" value="Asp/Glu_race"/>
</dbReference>
<sequence>MQPNAVSRKKIGIITGSGPEAGIDLWSKLLAANRRIHGEGFRGDLDAPDVTIHSESTLGLSMELAENDEAVWQCLRTSAESIAQRVDYYAIACNTLNYYQPELEALGLPAKFVSFSDAVIRFVKDRRIERVALLGARPVTDLGPWSHYRQLAEHVAIELPKPAQAEQLHKLIYDVKAHGGNAEGIARRFHAILDSLEAPAILLACTELPLIPLDAGGREVVDVTELVAQRLAQLANGMQQQ</sequence>
<dbReference type="InterPro" id="IPR015942">
    <property type="entry name" value="Asp/Glu/hydantoin_racemase"/>
</dbReference>
<dbReference type="Proteomes" id="UP000197535">
    <property type="component" value="Unassembled WGS sequence"/>
</dbReference>
<dbReference type="AlphaFoldDB" id="A0A254THL3"/>
<name>A0A254THL3_9BURK</name>
<proteinExistence type="predicted"/>
<accession>A0A254THL3</accession>
<dbReference type="OrthoDB" id="9803739at2"/>
<keyword evidence="2" id="KW-1185">Reference proteome</keyword>
<evidence type="ECO:0000313" key="2">
    <source>
        <dbReference type="Proteomes" id="UP000197535"/>
    </source>
</evidence>
<protein>
    <recommendedName>
        <fullName evidence="3">Aspartate racemase</fullName>
    </recommendedName>
</protein>
<dbReference type="RefSeq" id="WP_088706945.1">
    <property type="nucleotide sequence ID" value="NZ_LSTO01000001.1"/>
</dbReference>
<dbReference type="Pfam" id="PF01177">
    <property type="entry name" value="Asp_Glu_race"/>
    <property type="match status" value="1"/>
</dbReference>
<dbReference type="SUPFAM" id="SSF53681">
    <property type="entry name" value="Aspartate/glutamate racemase"/>
    <property type="match status" value="2"/>
</dbReference>
<gene>
    <name evidence="1" type="ORF">AYR66_11675</name>
</gene>
<evidence type="ECO:0008006" key="3">
    <source>
        <dbReference type="Google" id="ProtNLM"/>
    </source>
</evidence>
<organism evidence="1 2">
    <name type="scientific">Noviherbaspirillum denitrificans</name>
    <dbReference type="NCBI Taxonomy" id="1968433"/>
    <lineage>
        <taxon>Bacteria</taxon>
        <taxon>Pseudomonadati</taxon>
        <taxon>Pseudomonadota</taxon>
        <taxon>Betaproteobacteria</taxon>
        <taxon>Burkholderiales</taxon>
        <taxon>Oxalobacteraceae</taxon>
        <taxon>Noviherbaspirillum</taxon>
    </lineage>
</organism>
<dbReference type="EMBL" id="LSTO01000001">
    <property type="protein sequence ID" value="OWW20053.1"/>
    <property type="molecule type" value="Genomic_DNA"/>
</dbReference>
<dbReference type="GO" id="GO:0047661">
    <property type="term" value="F:amino-acid racemase activity"/>
    <property type="evidence" value="ECO:0007669"/>
    <property type="project" value="InterPro"/>
</dbReference>
<comment type="caution">
    <text evidence="1">The sequence shown here is derived from an EMBL/GenBank/DDBJ whole genome shotgun (WGS) entry which is preliminary data.</text>
</comment>
<reference evidence="1 2" key="1">
    <citation type="submission" date="2016-02" db="EMBL/GenBank/DDBJ databases">
        <authorList>
            <person name="Wen L."/>
            <person name="He K."/>
            <person name="Yang H."/>
        </authorList>
    </citation>
    <scope>NUCLEOTIDE SEQUENCE [LARGE SCALE GENOMIC DNA]</scope>
    <source>
        <strain evidence="1 2">TSA40</strain>
    </source>
</reference>
<dbReference type="Gene3D" id="3.40.50.1860">
    <property type="match status" value="2"/>
</dbReference>
<evidence type="ECO:0000313" key="1">
    <source>
        <dbReference type="EMBL" id="OWW20053.1"/>
    </source>
</evidence>